<dbReference type="AlphaFoldDB" id="A0A2H3DIK2"/>
<evidence type="ECO:0000313" key="3">
    <source>
        <dbReference type="Proteomes" id="UP000217790"/>
    </source>
</evidence>
<reference evidence="3" key="1">
    <citation type="journal article" date="2017" name="Nat. Ecol. Evol.">
        <title>Genome expansion and lineage-specific genetic innovations in the forest pathogenic fungi Armillaria.</title>
        <authorList>
            <person name="Sipos G."/>
            <person name="Prasanna A.N."/>
            <person name="Walter M.C."/>
            <person name="O'Connor E."/>
            <person name="Balint B."/>
            <person name="Krizsan K."/>
            <person name="Kiss B."/>
            <person name="Hess J."/>
            <person name="Varga T."/>
            <person name="Slot J."/>
            <person name="Riley R."/>
            <person name="Boka B."/>
            <person name="Rigling D."/>
            <person name="Barry K."/>
            <person name="Lee J."/>
            <person name="Mihaltcheva S."/>
            <person name="LaButti K."/>
            <person name="Lipzen A."/>
            <person name="Waldron R."/>
            <person name="Moloney N.M."/>
            <person name="Sperisen C."/>
            <person name="Kredics L."/>
            <person name="Vagvoelgyi C."/>
            <person name="Patrignani A."/>
            <person name="Fitzpatrick D."/>
            <person name="Nagy I."/>
            <person name="Doyle S."/>
            <person name="Anderson J.B."/>
            <person name="Grigoriev I.V."/>
            <person name="Gueldener U."/>
            <person name="Muensterkoetter M."/>
            <person name="Nagy L.G."/>
        </authorList>
    </citation>
    <scope>NUCLEOTIDE SEQUENCE [LARGE SCALE GENOMIC DNA]</scope>
    <source>
        <strain evidence="3">Ar21-2</strain>
    </source>
</reference>
<evidence type="ECO:0008006" key="4">
    <source>
        <dbReference type="Google" id="ProtNLM"/>
    </source>
</evidence>
<evidence type="ECO:0000313" key="2">
    <source>
        <dbReference type="EMBL" id="PBK93674.1"/>
    </source>
</evidence>
<gene>
    <name evidence="2" type="ORF">ARMGADRAFT_131723</name>
</gene>
<dbReference type="Proteomes" id="UP000217790">
    <property type="component" value="Unassembled WGS sequence"/>
</dbReference>
<dbReference type="EMBL" id="KZ293656">
    <property type="protein sequence ID" value="PBK93674.1"/>
    <property type="molecule type" value="Genomic_DNA"/>
</dbReference>
<keyword evidence="3" id="KW-1185">Reference proteome</keyword>
<feature type="chain" id="PRO_5013601501" description="Secreted protein" evidence="1">
    <location>
        <begin position="20"/>
        <end position="89"/>
    </location>
</feature>
<keyword evidence="1" id="KW-0732">Signal</keyword>
<protein>
    <recommendedName>
        <fullName evidence="4">Secreted protein</fullName>
    </recommendedName>
</protein>
<feature type="signal peptide" evidence="1">
    <location>
        <begin position="1"/>
        <end position="19"/>
    </location>
</feature>
<accession>A0A2H3DIK2</accession>
<name>A0A2H3DIK2_ARMGA</name>
<dbReference type="InParanoid" id="A0A2H3DIK2"/>
<proteinExistence type="predicted"/>
<sequence length="89" mass="10359">MRHRADFMLVVCLIRFVMEHCTYIWLHPSKTILSDNLALGPLAMLNLRSKEPAQFCRTLCCDTAEEITGRWSYRARQTLLLSPESCKRT</sequence>
<organism evidence="2 3">
    <name type="scientific">Armillaria gallica</name>
    <name type="common">Bulbous honey fungus</name>
    <name type="synonym">Armillaria bulbosa</name>
    <dbReference type="NCBI Taxonomy" id="47427"/>
    <lineage>
        <taxon>Eukaryota</taxon>
        <taxon>Fungi</taxon>
        <taxon>Dikarya</taxon>
        <taxon>Basidiomycota</taxon>
        <taxon>Agaricomycotina</taxon>
        <taxon>Agaricomycetes</taxon>
        <taxon>Agaricomycetidae</taxon>
        <taxon>Agaricales</taxon>
        <taxon>Marasmiineae</taxon>
        <taxon>Physalacriaceae</taxon>
        <taxon>Armillaria</taxon>
    </lineage>
</organism>
<evidence type="ECO:0000256" key="1">
    <source>
        <dbReference type="SAM" id="SignalP"/>
    </source>
</evidence>